<dbReference type="AlphaFoldDB" id="A0A9Q5VCD9"/>
<dbReference type="EMBL" id="CP038908">
    <property type="protein sequence ID" value="QGO04233.1"/>
    <property type="molecule type" value="Genomic_DNA"/>
</dbReference>
<organism evidence="1 2">
    <name type="scientific">Piscirickettsia salmonis</name>
    <dbReference type="NCBI Taxonomy" id="1238"/>
    <lineage>
        <taxon>Bacteria</taxon>
        <taxon>Pseudomonadati</taxon>
        <taxon>Pseudomonadota</taxon>
        <taxon>Gammaproteobacteria</taxon>
        <taxon>Thiotrichales</taxon>
        <taxon>Piscirickettsiaceae</taxon>
        <taxon>Piscirickettsia</taxon>
    </lineage>
</organism>
<dbReference type="Proteomes" id="UP000422232">
    <property type="component" value="Chromosome"/>
</dbReference>
<evidence type="ECO:0000313" key="2">
    <source>
        <dbReference type="Proteomes" id="UP000422232"/>
    </source>
</evidence>
<dbReference type="RefSeq" id="WP_016212241.1">
    <property type="nucleotide sequence ID" value="NZ_CP012413.1"/>
</dbReference>
<accession>A0A9Q5VCD9</accession>
<keyword evidence="2" id="KW-1185">Reference proteome</keyword>
<proteinExistence type="predicted"/>
<name>A0A9Q5VCD9_PISSA</name>
<gene>
    <name evidence="1" type="ORF">Psal009_00088</name>
</gene>
<dbReference type="GeneID" id="66739289"/>
<protein>
    <submittedName>
        <fullName evidence="1">Uncharacterized protein</fullName>
    </submittedName>
</protein>
<evidence type="ECO:0000313" key="1">
    <source>
        <dbReference type="EMBL" id="QGO04233.1"/>
    </source>
</evidence>
<sequence>MVTNYLGKLDDSLFMERSLFKRKNIIFSNKLKSIGWYVFFGGASLFLAVYYILIIYSLSPDQISWAENIELLLVGVMAMFCMHITRANPYKAKMSLLREFYNYYDGLDVIAYLSMLKY</sequence>
<reference evidence="1 2" key="1">
    <citation type="submission" date="2019-04" db="EMBL/GenBank/DDBJ databases">
        <title>Complete genome sequencing of Piscirickettsia salmonis strain Psal-009.</title>
        <authorList>
            <person name="Schober I."/>
            <person name="Bunk B."/>
            <person name="Sproer C."/>
            <person name="Carril G.P."/>
            <person name="Riedel T."/>
            <person name="Flores-Herrera P.A."/>
            <person name="Nourdin-Galindo G."/>
            <person name="Marshall S.H."/>
            <person name="Overmann J."/>
        </authorList>
    </citation>
    <scope>NUCLEOTIDE SEQUENCE [LARGE SCALE GENOMIC DNA]</scope>
    <source>
        <strain evidence="1 2">Psal-009</strain>
    </source>
</reference>